<dbReference type="OMA" id="WMSAALM"/>
<feature type="domain" description="Pectinesterase inhibitor" evidence="2">
    <location>
        <begin position="2"/>
        <end position="121"/>
    </location>
</feature>
<reference evidence="3" key="1">
    <citation type="submission" date="2021-01" db="UniProtKB">
        <authorList>
            <consortium name="EnsemblPlants"/>
        </authorList>
    </citation>
    <scope>IDENTIFICATION</scope>
</reference>
<sequence length="125" mass="13489">FVSLSRAKHVAAYVSREAESGSDDSQAVSARRDCVSSFGDAMEQMRGSLKQMEEIETAGRTSGGESVRFWASKVQTWMSAALMNQDTCTDGFEEVDEGPLKAEVGRRVGLAKKLTSNALAHAGRL</sequence>
<dbReference type="CDD" id="cd15798">
    <property type="entry name" value="PMEI-like_3"/>
    <property type="match status" value="1"/>
</dbReference>
<dbReference type="EnsemblPlants" id="Kaladp0068s0319.1.v1.1">
    <property type="protein sequence ID" value="Kaladp0068s0319.1.v1.1.CDS.1"/>
    <property type="gene ID" value="Kaladp0068s0319.v1.1"/>
</dbReference>
<dbReference type="NCBIfam" id="TIGR01614">
    <property type="entry name" value="PME_inhib"/>
    <property type="match status" value="1"/>
</dbReference>
<dbReference type="AlphaFoldDB" id="A0A7N0UJB0"/>
<accession>A0A7N0UJB0</accession>
<evidence type="ECO:0000259" key="2">
    <source>
        <dbReference type="SMART" id="SM00856"/>
    </source>
</evidence>
<name>A0A7N0UJB0_KALFE</name>
<protein>
    <recommendedName>
        <fullName evidence="2">Pectinesterase inhibitor domain-containing protein</fullName>
    </recommendedName>
</protein>
<proteinExistence type="predicted"/>
<keyword evidence="4" id="KW-1185">Reference proteome</keyword>
<evidence type="ECO:0000313" key="3">
    <source>
        <dbReference type="EnsemblPlants" id="Kaladp0068s0319.1.v1.1.CDS.1"/>
    </source>
</evidence>
<dbReference type="InterPro" id="IPR006501">
    <property type="entry name" value="Pectinesterase_inhib_dom"/>
</dbReference>
<dbReference type="InterPro" id="IPR051955">
    <property type="entry name" value="PME_Inhibitor"/>
</dbReference>
<organism evidence="3 4">
    <name type="scientific">Kalanchoe fedtschenkoi</name>
    <name type="common">Lavender scallops</name>
    <name type="synonym">South American air plant</name>
    <dbReference type="NCBI Taxonomy" id="63787"/>
    <lineage>
        <taxon>Eukaryota</taxon>
        <taxon>Viridiplantae</taxon>
        <taxon>Streptophyta</taxon>
        <taxon>Embryophyta</taxon>
        <taxon>Tracheophyta</taxon>
        <taxon>Spermatophyta</taxon>
        <taxon>Magnoliopsida</taxon>
        <taxon>eudicotyledons</taxon>
        <taxon>Gunneridae</taxon>
        <taxon>Pentapetalae</taxon>
        <taxon>Saxifragales</taxon>
        <taxon>Crassulaceae</taxon>
        <taxon>Kalanchoe</taxon>
    </lineage>
</organism>
<dbReference type="GO" id="GO:0004857">
    <property type="term" value="F:enzyme inhibitor activity"/>
    <property type="evidence" value="ECO:0007669"/>
    <property type="project" value="InterPro"/>
</dbReference>
<dbReference type="Gene3D" id="1.20.140.40">
    <property type="entry name" value="Invertase/pectin methylesterase inhibitor family protein"/>
    <property type="match status" value="1"/>
</dbReference>
<dbReference type="Proteomes" id="UP000594263">
    <property type="component" value="Unplaced"/>
</dbReference>
<dbReference type="PANTHER" id="PTHR31080">
    <property type="entry name" value="PECTINESTERASE INHIBITOR-LIKE"/>
    <property type="match status" value="1"/>
</dbReference>
<evidence type="ECO:0000313" key="4">
    <source>
        <dbReference type="Proteomes" id="UP000594263"/>
    </source>
</evidence>
<dbReference type="SMART" id="SM00856">
    <property type="entry name" value="PMEI"/>
    <property type="match status" value="1"/>
</dbReference>
<dbReference type="Pfam" id="PF04043">
    <property type="entry name" value="PMEI"/>
    <property type="match status" value="1"/>
</dbReference>
<dbReference type="Gramene" id="Kaladp0068s0319.1.v1.1">
    <property type="protein sequence ID" value="Kaladp0068s0319.1.v1.1.CDS.1"/>
    <property type="gene ID" value="Kaladp0068s0319.v1.1"/>
</dbReference>
<keyword evidence="1" id="KW-0732">Signal</keyword>
<dbReference type="InterPro" id="IPR035513">
    <property type="entry name" value="Invertase/methylesterase_inhib"/>
</dbReference>
<dbReference type="PANTHER" id="PTHR31080:SF64">
    <property type="entry name" value="PLANT INVERTASE_PECTIN METHYLESTERASE INHIBITOR SUPERFAMILY PROTEIN"/>
    <property type="match status" value="1"/>
</dbReference>
<evidence type="ECO:0000256" key="1">
    <source>
        <dbReference type="ARBA" id="ARBA00022729"/>
    </source>
</evidence>
<dbReference type="SUPFAM" id="SSF101148">
    <property type="entry name" value="Plant invertase/pectin methylesterase inhibitor"/>
    <property type="match status" value="1"/>
</dbReference>